<name>A0A2P2QV42_RHIMU</name>
<organism evidence="1">
    <name type="scientific">Rhizophora mucronata</name>
    <name type="common">Asiatic mangrove</name>
    <dbReference type="NCBI Taxonomy" id="61149"/>
    <lineage>
        <taxon>Eukaryota</taxon>
        <taxon>Viridiplantae</taxon>
        <taxon>Streptophyta</taxon>
        <taxon>Embryophyta</taxon>
        <taxon>Tracheophyta</taxon>
        <taxon>Spermatophyta</taxon>
        <taxon>Magnoliopsida</taxon>
        <taxon>eudicotyledons</taxon>
        <taxon>Gunneridae</taxon>
        <taxon>Pentapetalae</taxon>
        <taxon>rosids</taxon>
        <taxon>fabids</taxon>
        <taxon>Malpighiales</taxon>
        <taxon>Rhizophoraceae</taxon>
        <taxon>Rhizophora</taxon>
    </lineage>
</organism>
<sequence>MRLRKNTMLTKVHIPQLRRNTNMMTRVHIPQFPHIIQGNS</sequence>
<dbReference type="AlphaFoldDB" id="A0A2P2QV42"/>
<evidence type="ECO:0000313" key="1">
    <source>
        <dbReference type="EMBL" id="MBX70818.1"/>
    </source>
</evidence>
<protein>
    <submittedName>
        <fullName evidence="1">Uncharacterized protein</fullName>
    </submittedName>
</protein>
<dbReference type="EMBL" id="GGEC01090334">
    <property type="protein sequence ID" value="MBX70818.1"/>
    <property type="molecule type" value="Transcribed_RNA"/>
</dbReference>
<proteinExistence type="predicted"/>
<accession>A0A2P2QV42</accession>
<reference evidence="1" key="1">
    <citation type="submission" date="2018-02" db="EMBL/GenBank/DDBJ databases">
        <title>Rhizophora mucronata_Transcriptome.</title>
        <authorList>
            <person name="Meera S.P."/>
            <person name="Sreeshan A."/>
            <person name="Augustine A."/>
        </authorList>
    </citation>
    <scope>NUCLEOTIDE SEQUENCE</scope>
    <source>
        <tissue evidence="1">Leaf</tissue>
    </source>
</reference>